<name>A0A8H4VND3_9AGAR</name>
<feature type="region of interest" description="Disordered" evidence="11">
    <location>
        <begin position="820"/>
        <end position="839"/>
    </location>
</feature>
<feature type="compositionally biased region" description="Pro residues" evidence="11">
    <location>
        <begin position="337"/>
        <end position="364"/>
    </location>
</feature>
<feature type="compositionally biased region" description="Low complexity" evidence="11">
    <location>
        <begin position="307"/>
        <end position="336"/>
    </location>
</feature>
<feature type="domain" description="Mediator complex subunit Med13 C-terminal" evidence="12">
    <location>
        <begin position="1196"/>
        <end position="1263"/>
    </location>
</feature>
<feature type="domain" description="Mediator complex subunit Med13 N-terminal" evidence="13">
    <location>
        <begin position="81"/>
        <end position="192"/>
    </location>
</feature>
<organism evidence="14 15">
    <name type="scientific">Agrocybe pediades</name>
    <dbReference type="NCBI Taxonomy" id="84607"/>
    <lineage>
        <taxon>Eukaryota</taxon>
        <taxon>Fungi</taxon>
        <taxon>Dikarya</taxon>
        <taxon>Basidiomycota</taxon>
        <taxon>Agaricomycotina</taxon>
        <taxon>Agaricomycetes</taxon>
        <taxon>Agaricomycetidae</taxon>
        <taxon>Agaricales</taxon>
        <taxon>Agaricineae</taxon>
        <taxon>Strophariaceae</taxon>
        <taxon>Agrocybe</taxon>
    </lineage>
</organism>
<proteinExistence type="inferred from homology"/>
<dbReference type="GO" id="GO:0045944">
    <property type="term" value="P:positive regulation of transcription by RNA polymerase II"/>
    <property type="evidence" value="ECO:0007669"/>
    <property type="project" value="TreeGrafter"/>
</dbReference>
<dbReference type="GO" id="GO:0003713">
    <property type="term" value="F:transcription coactivator activity"/>
    <property type="evidence" value="ECO:0007669"/>
    <property type="project" value="TreeGrafter"/>
</dbReference>
<feature type="compositionally biased region" description="Low complexity" evidence="11">
    <location>
        <begin position="521"/>
        <end position="543"/>
    </location>
</feature>
<feature type="compositionally biased region" description="Pro residues" evidence="11">
    <location>
        <begin position="452"/>
        <end position="463"/>
    </location>
</feature>
<reference evidence="14 15" key="1">
    <citation type="submission" date="2019-12" db="EMBL/GenBank/DDBJ databases">
        <authorList>
            <person name="Floudas D."/>
            <person name="Bentzer J."/>
            <person name="Ahren D."/>
            <person name="Johansson T."/>
            <person name="Persson P."/>
            <person name="Tunlid A."/>
        </authorList>
    </citation>
    <scope>NUCLEOTIDE SEQUENCE [LARGE SCALE GENOMIC DNA]</scope>
    <source>
        <strain evidence="14 15">CBS 102.39</strain>
    </source>
</reference>
<dbReference type="Proteomes" id="UP000521872">
    <property type="component" value="Unassembled WGS sequence"/>
</dbReference>
<accession>A0A8H4VND3</accession>
<feature type="region of interest" description="Disordered" evidence="11">
    <location>
        <begin position="1558"/>
        <end position="1593"/>
    </location>
</feature>
<evidence type="ECO:0000256" key="6">
    <source>
        <dbReference type="ARBA" id="ARBA00023159"/>
    </source>
</evidence>
<comment type="subcellular location">
    <subcellularLocation>
        <location evidence="1 10">Nucleus</location>
    </subcellularLocation>
</comment>
<evidence type="ECO:0000256" key="1">
    <source>
        <dbReference type="ARBA" id="ARBA00004123"/>
    </source>
</evidence>
<gene>
    <name evidence="14" type="ORF">D9613_011497</name>
</gene>
<dbReference type="PANTHER" id="PTHR48249">
    <property type="entry name" value="MEDIATOR OF RNA POLYMERASE II TRANSCRIPTION SUBUNIT 13"/>
    <property type="match status" value="1"/>
</dbReference>
<evidence type="ECO:0000256" key="2">
    <source>
        <dbReference type="ARBA" id="ARBA00009354"/>
    </source>
</evidence>
<keyword evidence="15" id="KW-1185">Reference proteome</keyword>
<feature type="compositionally biased region" description="Low complexity" evidence="11">
    <location>
        <begin position="820"/>
        <end position="831"/>
    </location>
</feature>
<comment type="similarity">
    <text evidence="2 10">Belongs to the Mediator complex subunit 13 family.</text>
</comment>
<comment type="caution">
    <text evidence="14">The sequence shown here is derived from an EMBL/GenBank/DDBJ whole genome shotgun (WGS) entry which is preliminary data.</text>
</comment>
<keyword evidence="8 10" id="KW-0539">Nucleus</keyword>
<evidence type="ECO:0000256" key="8">
    <source>
        <dbReference type="ARBA" id="ARBA00023242"/>
    </source>
</evidence>
<dbReference type="InterPro" id="IPR051139">
    <property type="entry name" value="Mediator_complx_sub13"/>
</dbReference>
<feature type="region of interest" description="Disordered" evidence="11">
    <location>
        <begin position="446"/>
        <end position="558"/>
    </location>
</feature>
<dbReference type="InterPro" id="IPR021643">
    <property type="entry name" value="Mediator_Med13_N"/>
</dbReference>
<evidence type="ECO:0000256" key="9">
    <source>
        <dbReference type="ARBA" id="ARBA00032008"/>
    </source>
</evidence>
<evidence type="ECO:0000256" key="10">
    <source>
        <dbReference type="RuleBase" id="RU364134"/>
    </source>
</evidence>
<evidence type="ECO:0000256" key="5">
    <source>
        <dbReference type="ARBA" id="ARBA00023015"/>
    </source>
</evidence>
<dbReference type="PANTHER" id="PTHR48249:SF3">
    <property type="entry name" value="MEDIATOR OF RNA POLYMERASE II TRANSCRIPTION SUBUNIT 13"/>
    <property type="match status" value="1"/>
</dbReference>
<evidence type="ECO:0000313" key="15">
    <source>
        <dbReference type="Proteomes" id="UP000521872"/>
    </source>
</evidence>
<protein>
    <recommendedName>
        <fullName evidence="3 10">Mediator of RNA polymerase II transcription subunit 13</fullName>
    </recommendedName>
    <alternativeName>
        <fullName evidence="9 10">Mediator complex subunit 13</fullName>
    </alternativeName>
</protein>
<sequence length="1655" mass="179221">MLLASTISSAHSYTTSLLDNTDTNRAQVHHQLHVLLNPAKILLFTPGDHQKEWVRYRHQAIRERLIDSMSNVRRFNHGFLIQTFQNRPYIFCHLDILDNVIHPILIPTPFLPLNLPLPQGAPITLLPYATPAYFLAEYTGPTAGLVKQFEAALTGLGAGTWRPTFILAWINVENRQGEDKGLFVIYPADLCVSAPRPPLEYIPELPTPLQPSPQIVPFPRRSLSLSSPHSLYTFRALTLSKSKDLRQVATEASAYVDAVAREREKERERLRKAASSPKMTRTPAAESSSSSVPPPPALPPPPPLAPAPEQQQQQPQHLQPLQQQHQPQQLPQQHAQPPVPTQLPQPTPQTFYPSPPLIPPPPPVQATSSMSTSMNSYDPYSMDDSWAQSSTDYLNMDMDMNLDMGMAMSFDFNPNTSSSGVGRSGAEHERSFSMMDDAFTDDDFSFFDQPKVPAPRPPSPQPLHQPHQHQHGWGATPTAFMLPDGFTPRSIDSGPPDMGAIPSSSPMPETPGMGLLPPAASTTPGVNTSTSSGSTSSSASSYPPLTPNVHIDSSADTPLKGPFEPIPFAPYHREIDGKYAVGKFALPLSSSDFSSASSFDYSYTPSFSSAASLPSPPPEEEDMLMKRLSLSLSTPTSMLARPKARMQRTWTGTDLRMGTSTPTGGWRSRYDAVTDPRIGVVKKLIGVKRKTRDKQHLLRGSSASPPSWVRMKPNSAYEMAEMVRGMERPVQWEMEKEEHESEVEDEEDEDGESDEEDDDDDLDDDSPTLSRPTTPPPSYLPLGPTLLQTQFRHAHLLPLSIPLRPPGAAIAATPLNSASSTHSGVGSSHPHPAVPTPVSPAATIGAAKERSKSLELAAFAMAAEAVENPVWAEAWFAVNAPASSSLSSPSQEVWSADVRVVAKRLEEVKAFAGLEMKAPLTLEELFGLKEEERDHQPLEDPMISVGKGVALVDLDVSSLRFWDKLGLGPKSGKKDLGAFVLYDESGPMGSRMEGWFRAVRDVYQAKRYGTMSPGQSSASEDGLVPLRLDATFRKSLINFITNLSSSPHHVHVVFLVLPVTVMSLASPPLRQILAVLKKVLSGPYAAGQLFFQFVPEPHILIAQQKAPAWNSALDQLVASVYNRIRIPVDRLRSKGVQERLDEKIEFAGGFASTAAGDEYGDAAVHQNKSMGLIKGTTTANTATSLSRSSLRKTFIAPLFTLARPLASSKVSFMRSKRAPLDVLDRHALLHVAYHLTACRRWIMACCVDWRGDAYDLKVWLAQRSVGGGTGGVGVADGDGDGDVDMEGVRAGATGQGGTEGAGDPGGGVGGGGQGSRAPTEVMGDEECAVRKVWEFGMEFAKQANVEWRVVFARLGVMGEKEMTVWTNLFNSNVVPARTQPPLHHSVVCVVPDAPWHFIPSSKDGVASPFSKLQSHSSPISSVNSSRPAATTSASTTSLPTSSSNATTTTGITSKQPAVFKDITSTTYAIYPTVRLPMSMAPSLQADLGLNQSCVADPLPLSSSYPESNCNSGDDLSTMPPPPPMLPVPIASSILIRVPHPSSTNPSASMINIHLMRTAHSHSASSGRARSTDDGKGKGKMSAVEEAEEEDKSLLEDVTRSYHSLGVLARARGLDPGKYANGSGRSKGLPFHVAAVDLMRLVLDRDWDRLDAGVDL</sequence>
<comment type="subunit">
    <text evidence="10">Component of the SRB8-11 complex, which itself associates with the Mediator complex.</text>
</comment>
<evidence type="ECO:0000256" key="4">
    <source>
        <dbReference type="ARBA" id="ARBA00022491"/>
    </source>
</evidence>
<evidence type="ECO:0000259" key="13">
    <source>
        <dbReference type="Pfam" id="PF11597"/>
    </source>
</evidence>
<evidence type="ECO:0000256" key="11">
    <source>
        <dbReference type="SAM" id="MobiDB-lite"/>
    </source>
</evidence>
<keyword evidence="6 10" id="KW-0010">Activator</keyword>
<dbReference type="InterPro" id="IPR009401">
    <property type="entry name" value="Med13_C"/>
</dbReference>
<evidence type="ECO:0000259" key="12">
    <source>
        <dbReference type="Pfam" id="PF06333"/>
    </source>
</evidence>
<feature type="compositionally biased region" description="Basic and acidic residues" evidence="11">
    <location>
        <begin position="261"/>
        <end position="271"/>
    </location>
</feature>
<feature type="region of interest" description="Disordered" evidence="11">
    <location>
        <begin position="734"/>
        <end position="784"/>
    </location>
</feature>
<dbReference type="Pfam" id="PF11597">
    <property type="entry name" value="Med13_N"/>
    <property type="match status" value="1"/>
</dbReference>
<feature type="region of interest" description="Disordered" evidence="11">
    <location>
        <begin position="1289"/>
        <end position="1321"/>
    </location>
</feature>
<feature type="compositionally biased region" description="Pro residues" evidence="11">
    <location>
        <begin position="292"/>
        <end position="306"/>
    </location>
</feature>
<feature type="region of interest" description="Disordered" evidence="11">
    <location>
        <begin position="1416"/>
        <end position="1450"/>
    </location>
</feature>
<feature type="region of interest" description="Disordered" evidence="11">
    <location>
        <begin position="261"/>
        <end position="381"/>
    </location>
</feature>
<dbReference type="EMBL" id="JAACJL010000032">
    <property type="protein sequence ID" value="KAF4615972.1"/>
    <property type="molecule type" value="Genomic_DNA"/>
</dbReference>
<evidence type="ECO:0000256" key="3">
    <source>
        <dbReference type="ARBA" id="ARBA00019618"/>
    </source>
</evidence>
<feature type="compositionally biased region" description="Acidic residues" evidence="11">
    <location>
        <begin position="740"/>
        <end position="766"/>
    </location>
</feature>
<feature type="compositionally biased region" description="Polar residues" evidence="11">
    <location>
        <begin position="365"/>
        <end position="378"/>
    </location>
</feature>
<keyword evidence="7 10" id="KW-0804">Transcription</keyword>
<keyword evidence="4 10" id="KW-0678">Repressor</keyword>
<keyword evidence="5 10" id="KW-0805">Transcription regulation</keyword>
<dbReference type="GO" id="GO:0016592">
    <property type="term" value="C:mediator complex"/>
    <property type="evidence" value="ECO:0007669"/>
    <property type="project" value="InterPro"/>
</dbReference>
<feature type="domain" description="Mediator complex subunit Med13 C-terminal" evidence="12">
    <location>
        <begin position="1328"/>
        <end position="1635"/>
    </location>
</feature>
<evidence type="ECO:0000256" key="7">
    <source>
        <dbReference type="ARBA" id="ARBA00023163"/>
    </source>
</evidence>
<feature type="region of interest" description="Disordered" evidence="11">
    <location>
        <begin position="691"/>
        <end position="710"/>
    </location>
</feature>
<dbReference type="Pfam" id="PF06333">
    <property type="entry name" value="Med13_C"/>
    <property type="match status" value="2"/>
</dbReference>
<feature type="compositionally biased region" description="Gly residues" evidence="11">
    <location>
        <begin position="1293"/>
        <end position="1314"/>
    </location>
</feature>
<evidence type="ECO:0000313" key="14">
    <source>
        <dbReference type="EMBL" id="KAF4615972.1"/>
    </source>
</evidence>
<comment type="function">
    <text evidence="10">Component of the SRB8-11 complex. The SRB8-11 complex is a regulatory module of the Mediator complex which is itself involved in regulation of basal and activated RNA polymerase II-dependent transcription. The SRB8-11 complex may be involved in the transcriptional repression of a subset of genes regulated by Mediator. It may inhibit the association of the Mediator complex with RNA polymerase II to form the holoenzyme complex.</text>
</comment>